<organism evidence="2 3">
    <name type="scientific">Lepraria finkii</name>
    <dbReference type="NCBI Taxonomy" id="1340010"/>
    <lineage>
        <taxon>Eukaryota</taxon>
        <taxon>Fungi</taxon>
        <taxon>Dikarya</taxon>
        <taxon>Ascomycota</taxon>
        <taxon>Pezizomycotina</taxon>
        <taxon>Lecanoromycetes</taxon>
        <taxon>OSLEUM clade</taxon>
        <taxon>Lecanoromycetidae</taxon>
        <taxon>Lecanorales</taxon>
        <taxon>Lecanorineae</taxon>
        <taxon>Stereocaulaceae</taxon>
        <taxon>Lepraria</taxon>
    </lineage>
</organism>
<dbReference type="Proteomes" id="UP001590951">
    <property type="component" value="Unassembled WGS sequence"/>
</dbReference>
<accession>A0ABR4BJ48</accession>
<name>A0ABR4BJ48_9LECA</name>
<feature type="region of interest" description="Disordered" evidence="1">
    <location>
        <begin position="1"/>
        <end position="31"/>
    </location>
</feature>
<reference evidence="2 3" key="1">
    <citation type="submission" date="2024-09" db="EMBL/GenBank/DDBJ databases">
        <title>Rethinking Asexuality: The Enigmatic Case of Functional Sexual Genes in Lepraria (Stereocaulaceae).</title>
        <authorList>
            <person name="Doellman M."/>
            <person name="Sun Y."/>
            <person name="Barcenas-Pena A."/>
            <person name="Lumbsch H.T."/>
            <person name="Grewe F."/>
        </authorList>
    </citation>
    <scope>NUCLEOTIDE SEQUENCE [LARGE SCALE GENOMIC DNA]</scope>
    <source>
        <strain evidence="2 3">Grewe 0041</strain>
    </source>
</reference>
<evidence type="ECO:0000313" key="2">
    <source>
        <dbReference type="EMBL" id="KAL2057051.1"/>
    </source>
</evidence>
<protein>
    <submittedName>
        <fullName evidence="2">Uncharacterized protein</fullName>
    </submittedName>
</protein>
<gene>
    <name evidence="2" type="ORF">ABVK25_002790</name>
</gene>
<dbReference type="EMBL" id="JBHFEH010000006">
    <property type="protein sequence ID" value="KAL2057051.1"/>
    <property type="molecule type" value="Genomic_DNA"/>
</dbReference>
<keyword evidence="3" id="KW-1185">Reference proteome</keyword>
<feature type="region of interest" description="Disordered" evidence="1">
    <location>
        <begin position="65"/>
        <end position="87"/>
    </location>
</feature>
<proteinExistence type="predicted"/>
<evidence type="ECO:0000256" key="1">
    <source>
        <dbReference type="SAM" id="MobiDB-lite"/>
    </source>
</evidence>
<sequence length="87" mass="9387">MAESSAPAPIPSTQSSFSAEMLKSPPKVPAQETVKETFPENLARIKAQGAKVMAESEELKRMVGSEMLGNDMVENEMLGSEMIGSER</sequence>
<evidence type="ECO:0000313" key="3">
    <source>
        <dbReference type="Proteomes" id="UP001590951"/>
    </source>
</evidence>
<comment type="caution">
    <text evidence="2">The sequence shown here is derived from an EMBL/GenBank/DDBJ whole genome shotgun (WGS) entry which is preliminary data.</text>
</comment>